<evidence type="ECO:0000313" key="5">
    <source>
        <dbReference type="Proteomes" id="UP000094707"/>
    </source>
</evidence>
<comment type="subunit">
    <text evidence="1">Forms a heterodimer with GatD.</text>
</comment>
<feature type="binding site" evidence="1">
    <location>
        <position position="206"/>
    </location>
    <ligand>
        <name>Zn(2+)</name>
        <dbReference type="ChEBI" id="CHEBI:29105"/>
    </ligand>
</feature>
<dbReference type="GO" id="GO:0005524">
    <property type="term" value="F:ATP binding"/>
    <property type="evidence" value="ECO:0007669"/>
    <property type="project" value="UniProtKB-UniRule"/>
</dbReference>
<comment type="catalytic activity">
    <reaction evidence="1">
        <text>beta-D-GlcNAc-(1-&gt;4)-Mur2Ac(oyl-L-Ala-gamma-D-Glu-L-Lys-D-Ala-D-Ala)-di-trans,octa-cis-undecaprenyl diphosphate + L-glutamine + ATP + H2O = beta-D-GlcNAc-(1-&gt;4)-Mur2Ac(oyl-L-Ala-D-isoglutaminyl-L-Lys-D-Ala-D-Ala)-di-trans,octa-cis-undecaprenyl diphosphate + L-glutamate + ADP + phosphate + H(+)</text>
        <dbReference type="Rhea" id="RHEA:57928"/>
        <dbReference type="ChEBI" id="CHEBI:15377"/>
        <dbReference type="ChEBI" id="CHEBI:15378"/>
        <dbReference type="ChEBI" id="CHEBI:29985"/>
        <dbReference type="ChEBI" id="CHEBI:30616"/>
        <dbReference type="ChEBI" id="CHEBI:43474"/>
        <dbReference type="ChEBI" id="CHEBI:58359"/>
        <dbReference type="ChEBI" id="CHEBI:60033"/>
        <dbReference type="ChEBI" id="CHEBI:62233"/>
        <dbReference type="ChEBI" id="CHEBI:456216"/>
        <dbReference type="EC" id="6.3.5.13"/>
    </reaction>
</comment>
<evidence type="ECO:0000259" key="3">
    <source>
        <dbReference type="Pfam" id="PF08353"/>
    </source>
</evidence>
<dbReference type="PANTHER" id="PTHR23135:SF7">
    <property type="entry name" value="LIPID II ISOGLUTAMINYL SYNTHASE (GLUTAMINE-HYDROLYZING) SUBUNIT MURT"/>
    <property type="match status" value="1"/>
</dbReference>
<accession>A0A1D3L309</accession>
<feature type="binding site" evidence="1">
    <location>
        <position position="231"/>
    </location>
    <ligand>
        <name>Zn(2+)</name>
        <dbReference type="ChEBI" id="CHEBI:29105"/>
    </ligand>
</feature>
<feature type="domain" description="Mur ligase central" evidence="2">
    <location>
        <begin position="57"/>
        <end position="196"/>
    </location>
</feature>
<dbReference type="InterPro" id="IPR043703">
    <property type="entry name" value="Lipid_II_synth_MurT"/>
</dbReference>
<gene>
    <name evidence="1" type="primary">murT</name>
    <name evidence="4" type="ORF">MCBB_1399</name>
</gene>
<dbReference type="HAMAP" id="MF_02214">
    <property type="entry name" value="Lipid_II_synth_MurT"/>
    <property type="match status" value="1"/>
</dbReference>
<dbReference type="GO" id="GO:0016881">
    <property type="term" value="F:acid-amino acid ligase activity"/>
    <property type="evidence" value="ECO:0007669"/>
    <property type="project" value="InterPro"/>
</dbReference>
<evidence type="ECO:0000259" key="2">
    <source>
        <dbReference type="Pfam" id="PF08245"/>
    </source>
</evidence>
<dbReference type="STRING" id="118062.MCBB_1399"/>
<keyword evidence="1" id="KW-0479">Metal-binding</keyword>
<dbReference type="Proteomes" id="UP000094707">
    <property type="component" value="Chromosome I"/>
</dbReference>
<dbReference type="InterPro" id="IPR036565">
    <property type="entry name" value="Mur-like_cat_sf"/>
</dbReference>
<dbReference type="InterPro" id="IPR013221">
    <property type="entry name" value="Mur_ligase_cen"/>
</dbReference>
<protein>
    <recommendedName>
        <fullName evidence="1">Lipid II isoglutaminyl synthase (glutamine-hydrolyzing) subunit MurT</fullName>
        <ecNumber evidence="1">6.3.5.13</ecNumber>
    </recommendedName>
</protein>
<dbReference type="OrthoDB" id="74644at2157"/>
<keyword evidence="1" id="KW-0547">Nucleotide-binding</keyword>
<dbReference type="GO" id="GO:0071555">
    <property type="term" value="P:cell wall organization"/>
    <property type="evidence" value="ECO:0007669"/>
    <property type="project" value="UniProtKB-KW"/>
</dbReference>
<dbReference type="Pfam" id="PF08353">
    <property type="entry name" value="MurT_C"/>
    <property type="match status" value="1"/>
</dbReference>
<keyword evidence="1" id="KW-0436">Ligase</keyword>
<name>A0A1D3L309_9EURY</name>
<evidence type="ECO:0000256" key="1">
    <source>
        <dbReference type="HAMAP-Rule" id="MF_02214"/>
    </source>
</evidence>
<dbReference type="PANTHER" id="PTHR23135">
    <property type="entry name" value="MUR LIGASE FAMILY MEMBER"/>
    <property type="match status" value="1"/>
</dbReference>
<comment type="catalytic activity">
    <reaction evidence="1">
        <text>beta-D-GlcNAc-(1-&gt;4)-Mur2Ac(oyl-L-Ala-gamma-D-O-P-Glu-L-Lys-D-Ala-D-Ala)-di-trans,octa-cis-undecaprenyl diphosphate + NH4(+) = beta-D-GlcNAc-(1-&gt;4)-Mur2Ac(oyl-L-Ala-D-isoglutaminyl-L-Lys-D-Ala-D-Ala)-di-trans,octa-cis-undecaprenyl diphosphate + phosphate + H(+)</text>
        <dbReference type="Rhea" id="RHEA:57932"/>
        <dbReference type="ChEBI" id="CHEBI:15378"/>
        <dbReference type="ChEBI" id="CHEBI:28938"/>
        <dbReference type="ChEBI" id="CHEBI:43474"/>
        <dbReference type="ChEBI" id="CHEBI:62233"/>
        <dbReference type="ChEBI" id="CHEBI:143132"/>
    </reaction>
</comment>
<comment type="pathway">
    <text evidence="1">Cell wall biogenesis; peptidoglycan biosynthesis.</text>
</comment>
<dbReference type="SUPFAM" id="SSF53623">
    <property type="entry name" value="MurD-like peptide ligases, catalytic domain"/>
    <property type="match status" value="1"/>
</dbReference>
<comment type="function">
    <text evidence="1">The lipid II isoglutaminyl synthase complex catalyzes the formation of alpha-D-isoglutamine in the cell wall lipid II stem peptide. The MurT subunit catalyzes the ATP-dependent amidation of D-glutamate residue of lipid II, converting it to an isoglutamine residue.</text>
</comment>
<dbReference type="GO" id="GO:0140282">
    <property type="term" value="F:carbon-nitrogen ligase activity on lipid II"/>
    <property type="evidence" value="ECO:0007669"/>
    <property type="project" value="UniProtKB-UniRule"/>
</dbReference>
<keyword evidence="1" id="KW-0961">Cell wall biogenesis/degradation</keyword>
<dbReference type="KEGG" id="mcub:MCBB_1399"/>
<keyword evidence="1" id="KW-0133">Cell shape</keyword>
<comment type="similarity">
    <text evidence="1">Belongs to the MurCDEF family. MurT subfamily.</text>
</comment>
<keyword evidence="1" id="KW-0862">Zinc</keyword>
<keyword evidence="5" id="KW-1185">Reference proteome</keyword>
<proteinExistence type="inferred from homology"/>
<organism evidence="4 5">
    <name type="scientific">Methanobacterium congolense</name>
    <dbReference type="NCBI Taxonomy" id="118062"/>
    <lineage>
        <taxon>Archaea</taxon>
        <taxon>Methanobacteriati</taxon>
        <taxon>Methanobacteriota</taxon>
        <taxon>Methanomada group</taxon>
        <taxon>Methanobacteria</taxon>
        <taxon>Methanobacteriales</taxon>
        <taxon>Methanobacteriaceae</taxon>
        <taxon>Methanobacterium</taxon>
    </lineage>
</organism>
<dbReference type="EC" id="6.3.5.13" evidence="1"/>
<reference evidence="4 5" key="1">
    <citation type="submission" date="2016-08" db="EMBL/GenBank/DDBJ databases">
        <authorList>
            <person name="Seilhamer J.J."/>
        </authorList>
    </citation>
    <scope>NUCLEOTIDE SEQUENCE [LARGE SCALE GENOMIC DNA]</scope>
    <source>
        <strain evidence="4">Buetzberg</strain>
    </source>
</reference>
<dbReference type="RefSeq" id="WP_071907067.1">
    <property type="nucleotide sequence ID" value="NZ_LT607756.1"/>
</dbReference>
<evidence type="ECO:0000313" key="4">
    <source>
        <dbReference type="EMBL" id="SCG85956.1"/>
    </source>
</evidence>
<dbReference type="AlphaFoldDB" id="A0A1D3L309"/>
<dbReference type="UniPathway" id="UPA00219"/>
<dbReference type="GO" id="GO:0008270">
    <property type="term" value="F:zinc ion binding"/>
    <property type="evidence" value="ECO:0007669"/>
    <property type="project" value="UniProtKB-UniRule"/>
</dbReference>
<feature type="active site" evidence="1">
    <location>
        <position position="358"/>
    </location>
</feature>
<feature type="binding site" evidence="1">
    <location>
        <position position="209"/>
    </location>
    <ligand>
        <name>Zn(2+)</name>
        <dbReference type="ChEBI" id="CHEBI:29105"/>
    </ligand>
</feature>
<dbReference type="GeneID" id="41191664"/>
<dbReference type="GO" id="GO:0008360">
    <property type="term" value="P:regulation of cell shape"/>
    <property type="evidence" value="ECO:0007669"/>
    <property type="project" value="UniProtKB-KW"/>
</dbReference>
<keyword evidence="1" id="KW-0573">Peptidoglycan synthesis</keyword>
<comment type="catalytic activity">
    <reaction evidence="1">
        <text>beta-D-GlcNAc-(1-&gt;4)-Mur2Ac(oyl-L-Ala-gamma-D-Glu-L-Lys-D-Ala-D-Ala)-di-trans,octa-cis-undecaprenyl diphosphate + ATP = beta-D-GlcNAc-(1-&gt;4)-Mur2Ac(oyl-L-Ala-gamma-D-O-P-Glu-L-Lys-D-Ala-D-Ala)-di-trans,octa-cis-undecaprenyl diphosphate + ADP</text>
        <dbReference type="Rhea" id="RHEA:59488"/>
        <dbReference type="ChEBI" id="CHEBI:30616"/>
        <dbReference type="ChEBI" id="CHEBI:60033"/>
        <dbReference type="ChEBI" id="CHEBI:143132"/>
        <dbReference type="ChEBI" id="CHEBI:456216"/>
    </reaction>
</comment>
<keyword evidence="1" id="KW-0067">ATP-binding</keyword>
<dbReference type="Pfam" id="PF08245">
    <property type="entry name" value="Mur_ligase_M"/>
    <property type="match status" value="1"/>
</dbReference>
<dbReference type="EMBL" id="LT607756">
    <property type="protein sequence ID" value="SCG85956.1"/>
    <property type="molecule type" value="Genomic_DNA"/>
</dbReference>
<sequence length="451" mass="51932">MGNNFSFYLSVAVGKSVRWGLKRFNRKATALPGNIALKIEPDLLKIIRNMCKKVVVVTGTNGKTTTTNLIYHILKEDNENILSNLRGANMPQGIASTIIENFKSEYDWGIFEVDEGSFQRIVSDLEPDYVIVTNFFRDQLDRYGEIENTVSMVRDTLKPLNTTLILNADDPLVSQLAQLNKNNIFYGVKKNEFSSKDKTVVETQLCPVCDSYMDYEYFNYGQLGSYHCKECGFENPDYDYYSTNIHYNQEYSFDMVGKEIFRDINFKYEGIYNIYNVCAAFAFCSEVGTDPNNILDRIKNFDYKLGRMEEFKFSDKLVKVALVKNPIGLTEVINSIYYDKRKKSILFILNDNPADGMDVSWIWDACMDKIHGIENLKTVSCSGKRAEDIALRLKYDDLSTKMIEIDENIEKSIKKAVNQDDVEIVYILPTYTAVFQTRDLVLKFQHEGRDL</sequence>
<dbReference type="PATRIC" id="fig|129848.4.peg.1426"/>
<feature type="domain" description="Lipid II isoglutaminyl synthase (glutamine-hydrolyzing) subunit MurT C-terminal" evidence="3">
    <location>
        <begin position="322"/>
        <end position="433"/>
    </location>
</feature>
<dbReference type="Gene3D" id="3.40.1190.10">
    <property type="entry name" value="Mur-like, catalytic domain"/>
    <property type="match status" value="1"/>
</dbReference>
<dbReference type="InterPro" id="IPR013564">
    <property type="entry name" value="MurT_C"/>
</dbReference>
<feature type="binding site" evidence="1">
    <location>
        <position position="228"/>
    </location>
    <ligand>
        <name>Zn(2+)</name>
        <dbReference type="ChEBI" id="CHEBI:29105"/>
    </ligand>
</feature>